<dbReference type="PRINTS" id="PR00385">
    <property type="entry name" value="P450"/>
</dbReference>
<dbReference type="InterPro" id="IPR050121">
    <property type="entry name" value="Cytochrome_P450_monoxygenase"/>
</dbReference>
<dbReference type="SUPFAM" id="SSF48264">
    <property type="entry name" value="Cytochrome P450"/>
    <property type="match status" value="1"/>
</dbReference>
<name>A0A372ZSK7_9ACTN</name>
<comment type="similarity">
    <text evidence="2 4">Belongs to the cytochrome P450 family.</text>
</comment>
<dbReference type="PANTHER" id="PTHR24305:SF166">
    <property type="entry name" value="CYTOCHROME P450 12A4, MITOCHONDRIAL-RELATED"/>
    <property type="match status" value="1"/>
</dbReference>
<dbReference type="AlphaFoldDB" id="A0A372ZSK7"/>
<dbReference type="Pfam" id="PF00067">
    <property type="entry name" value="p450"/>
    <property type="match status" value="2"/>
</dbReference>
<dbReference type="InterPro" id="IPR036396">
    <property type="entry name" value="Cyt_P450_sf"/>
</dbReference>
<feature type="compositionally biased region" description="Polar residues" evidence="5">
    <location>
        <begin position="54"/>
        <end position="71"/>
    </location>
</feature>
<comment type="caution">
    <text evidence="6">The sequence shown here is derived from an EMBL/GenBank/DDBJ whole genome shotgun (WGS) entry which is preliminary data.</text>
</comment>
<evidence type="ECO:0000256" key="5">
    <source>
        <dbReference type="SAM" id="MobiDB-lite"/>
    </source>
</evidence>
<dbReference type="PRINTS" id="PR00463">
    <property type="entry name" value="EP450I"/>
</dbReference>
<dbReference type="GO" id="GO:0004497">
    <property type="term" value="F:monooxygenase activity"/>
    <property type="evidence" value="ECO:0007669"/>
    <property type="project" value="UniProtKB-KW"/>
</dbReference>
<dbReference type="GO" id="GO:0016705">
    <property type="term" value="F:oxidoreductase activity, acting on paired donors, with incorporation or reduction of molecular oxygen"/>
    <property type="evidence" value="ECO:0007669"/>
    <property type="project" value="InterPro"/>
</dbReference>
<keyword evidence="3 4" id="KW-0479">Metal-binding</keyword>
<evidence type="ECO:0000313" key="6">
    <source>
        <dbReference type="EMBL" id="RGD58207.1"/>
    </source>
</evidence>
<comment type="cofactor">
    <cofactor evidence="1 3">
        <name>heme</name>
        <dbReference type="ChEBI" id="CHEBI:30413"/>
    </cofactor>
</comment>
<dbReference type="GO" id="GO:0020037">
    <property type="term" value="F:heme binding"/>
    <property type="evidence" value="ECO:0007669"/>
    <property type="project" value="InterPro"/>
</dbReference>
<reference evidence="6 7" key="1">
    <citation type="submission" date="2018-08" db="EMBL/GenBank/DDBJ databases">
        <title>Diversity &amp; Physiological Properties of Lignin-Decomposing Actinobacteria from Soil.</title>
        <authorList>
            <person name="Roh S.G."/>
            <person name="Kim S.B."/>
        </authorList>
    </citation>
    <scope>NUCLEOTIDE SEQUENCE [LARGE SCALE GENOMIC DNA]</scope>
    <source>
        <strain evidence="6 7">MMS17-GH009</strain>
    </source>
</reference>
<evidence type="ECO:0000256" key="3">
    <source>
        <dbReference type="PIRSR" id="PIRSR602401-1"/>
    </source>
</evidence>
<dbReference type="GO" id="GO:0005506">
    <property type="term" value="F:iron ion binding"/>
    <property type="evidence" value="ECO:0007669"/>
    <property type="project" value="InterPro"/>
</dbReference>
<feature type="compositionally biased region" description="Low complexity" evidence="5">
    <location>
        <begin position="21"/>
        <end position="45"/>
    </location>
</feature>
<dbReference type="Proteomes" id="UP000263377">
    <property type="component" value="Unassembled WGS sequence"/>
</dbReference>
<dbReference type="InterPro" id="IPR001128">
    <property type="entry name" value="Cyt_P450"/>
</dbReference>
<feature type="region of interest" description="Disordered" evidence="5">
    <location>
        <begin position="1"/>
        <end position="72"/>
    </location>
</feature>
<dbReference type="Gene3D" id="1.10.630.10">
    <property type="entry name" value="Cytochrome P450"/>
    <property type="match status" value="2"/>
</dbReference>
<dbReference type="PANTHER" id="PTHR24305">
    <property type="entry name" value="CYTOCHROME P450"/>
    <property type="match status" value="1"/>
</dbReference>
<dbReference type="EMBL" id="QVIG01000001">
    <property type="protein sequence ID" value="RGD58207.1"/>
    <property type="molecule type" value="Genomic_DNA"/>
</dbReference>
<dbReference type="InterPro" id="IPR017972">
    <property type="entry name" value="Cyt_P450_CS"/>
</dbReference>
<sequence>MRSPIRAACRGRSAPPHRTRAGTAGRAAAPPPAGSASRSAQPGRAARWHRVGPQPTNRQQSGRTRPVSTETRPVPELAAEVVERWRAEEAELVDLLARTQRGVGGVAAFRLGPAPTVLVTDPAAVQHVLGHHPDRYVKRSHRARMLVGDGVLSATGDPWKRQRRVLQAQFTGTGMRRYERRIAEAARRTAERWEGYRRNGEAFDVGEEMRGFALDTVWRALTGLPLDDRTDRELRSVERVVAAMPTLPTNAADARDAVAEDLARIDAVAHAAIDAARSAGPTEEPGVLRVLLDAGEQDPGYTDRLIRDELVTLLVAGHETTATTLTWLFLLLDRHPEARRADPQALVSETLRLYPSAWLLPRHAVEDDVIAGHRIAAGTDVLVCPYLTHRNPALWPDPERFDPARFAHGADRPGQLGAYFPFGLGARACLGTRFALRETTALLELLLPMGPLTFRSRPTGAAYSITVRPDGPTPAVLG</sequence>
<keyword evidence="7" id="KW-1185">Reference proteome</keyword>
<evidence type="ECO:0000256" key="4">
    <source>
        <dbReference type="RuleBase" id="RU000461"/>
    </source>
</evidence>
<keyword evidence="4" id="KW-0560">Oxidoreductase</keyword>
<dbReference type="PROSITE" id="PS00086">
    <property type="entry name" value="CYTOCHROME_P450"/>
    <property type="match status" value="1"/>
</dbReference>
<protein>
    <submittedName>
        <fullName evidence="6">Cytochrome P450</fullName>
    </submittedName>
</protein>
<dbReference type="InterPro" id="IPR002401">
    <property type="entry name" value="Cyt_P450_E_grp-I"/>
</dbReference>
<organism evidence="6 7">
    <name type="scientific">Kitasatospora xanthocidica</name>
    <dbReference type="NCBI Taxonomy" id="83382"/>
    <lineage>
        <taxon>Bacteria</taxon>
        <taxon>Bacillati</taxon>
        <taxon>Actinomycetota</taxon>
        <taxon>Actinomycetes</taxon>
        <taxon>Kitasatosporales</taxon>
        <taxon>Streptomycetaceae</taxon>
        <taxon>Kitasatospora</taxon>
    </lineage>
</organism>
<gene>
    <name evidence="6" type="ORF">DR950_10785</name>
</gene>
<keyword evidence="3 4" id="KW-0408">Iron</keyword>
<evidence type="ECO:0000256" key="1">
    <source>
        <dbReference type="ARBA" id="ARBA00001971"/>
    </source>
</evidence>
<evidence type="ECO:0000256" key="2">
    <source>
        <dbReference type="ARBA" id="ARBA00010617"/>
    </source>
</evidence>
<keyword evidence="3 4" id="KW-0349">Heme</keyword>
<keyword evidence="4" id="KW-0503">Monooxygenase</keyword>
<feature type="binding site" description="axial binding residue" evidence="3">
    <location>
        <position position="429"/>
    </location>
    <ligand>
        <name>heme</name>
        <dbReference type="ChEBI" id="CHEBI:30413"/>
    </ligand>
    <ligandPart>
        <name>Fe</name>
        <dbReference type="ChEBI" id="CHEBI:18248"/>
    </ligandPart>
</feature>
<accession>A0A372ZSK7</accession>
<evidence type="ECO:0000313" key="7">
    <source>
        <dbReference type="Proteomes" id="UP000263377"/>
    </source>
</evidence>
<proteinExistence type="inferred from homology"/>